<dbReference type="Proteomes" id="UP000593564">
    <property type="component" value="Unassembled WGS sequence"/>
</dbReference>
<dbReference type="GO" id="GO:0036297">
    <property type="term" value="P:interstrand cross-link repair"/>
    <property type="evidence" value="ECO:0007669"/>
    <property type="project" value="TreeGrafter"/>
</dbReference>
<keyword evidence="4" id="KW-1185">Reference proteome</keyword>
<dbReference type="GO" id="GO:0005634">
    <property type="term" value="C:nucleus"/>
    <property type="evidence" value="ECO:0007669"/>
    <property type="project" value="TreeGrafter"/>
</dbReference>
<dbReference type="EMBL" id="JACBKZ010000014">
    <property type="protein sequence ID" value="KAF5933693.1"/>
    <property type="molecule type" value="Genomic_DNA"/>
</dbReference>
<sequence length="417" mass="47184">MQSSCAGWEAFGPSSIHVYGGYLRLLREDLEPLLYKGEACLHLQGLNNPILEVSCLFAEIAQHGLRCIVFCKTRKLCELVLCYTRQHPIWFSLWEQAGRSGRREKPSLAVYVAFEGPLDQYIMKFPQKLFRSSIKCCHVDPKNQQVLEQHLVCAAVEHSLSFLHDEIYFGPGIKNAIMALKSKGYLIADPSRDSPNRIWSYIGHEKMPSHNVSIRAIETEKYKVIVKQKNEVLKEIEESKAFFQVYDSAVYMHQGKTYLVKELDISSKIALCQLADLKYYTKTHDYTDVHVIGGKIAVWIRVPQSIKAAVEIKNLSFRAGLHAADHALLNVIPLYIICNSSDLASECVNPHDSRYVPERILLYDQHPGGTGISAQVQPIFTELLTAALELLTSCRCSADTSRVFLMLRNLTSMSFPD</sequence>
<evidence type="ECO:0000259" key="2">
    <source>
        <dbReference type="Pfam" id="PF22982"/>
    </source>
</evidence>
<reference evidence="4" key="1">
    <citation type="journal article" date="2020" name="Nat. Commun.">
        <title>Genome assembly of wild tea tree DASZ reveals pedigree and selection history of tea varieties.</title>
        <authorList>
            <person name="Zhang W."/>
            <person name="Zhang Y."/>
            <person name="Qiu H."/>
            <person name="Guo Y."/>
            <person name="Wan H."/>
            <person name="Zhang X."/>
            <person name="Scossa F."/>
            <person name="Alseekh S."/>
            <person name="Zhang Q."/>
            <person name="Wang P."/>
            <person name="Xu L."/>
            <person name="Schmidt M.H."/>
            <person name="Jia X."/>
            <person name="Li D."/>
            <person name="Zhu A."/>
            <person name="Guo F."/>
            <person name="Chen W."/>
            <person name="Ni D."/>
            <person name="Usadel B."/>
            <person name="Fernie A.R."/>
            <person name="Wen W."/>
        </authorList>
    </citation>
    <scope>NUCLEOTIDE SEQUENCE [LARGE SCALE GENOMIC DNA]</scope>
    <source>
        <strain evidence="4">cv. G240</strain>
    </source>
</reference>
<organism evidence="3 4">
    <name type="scientific">Camellia sinensis</name>
    <name type="common">Tea plant</name>
    <name type="synonym">Thea sinensis</name>
    <dbReference type="NCBI Taxonomy" id="4442"/>
    <lineage>
        <taxon>Eukaryota</taxon>
        <taxon>Viridiplantae</taxon>
        <taxon>Streptophyta</taxon>
        <taxon>Embryophyta</taxon>
        <taxon>Tracheophyta</taxon>
        <taxon>Spermatophyta</taxon>
        <taxon>Magnoliopsida</taxon>
        <taxon>eudicotyledons</taxon>
        <taxon>Gunneridae</taxon>
        <taxon>Pentapetalae</taxon>
        <taxon>asterids</taxon>
        <taxon>Ericales</taxon>
        <taxon>Theaceae</taxon>
        <taxon>Camellia</taxon>
    </lineage>
</organism>
<feature type="domain" description="MrfA-like Zn-binding" evidence="1">
    <location>
        <begin position="325"/>
        <end position="397"/>
    </location>
</feature>
<dbReference type="GO" id="GO:0043138">
    <property type="term" value="F:3'-5' DNA helicase activity"/>
    <property type="evidence" value="ECO:0007669"/>
    <property type="project" value="TreeGrafter"/>
</dbReference>
<dbReference type="PANTHER" id="PTHR47957">
    <property type="entry name" value="ATP-DEPENDENT HELICASE HRQ1"/>
    <property type="match status" value="1"/>
</dbReference>
<dbReference type="InterPro" id="IPR055227">
    <property type="entry name" value="HRQ1_WHD"/>
</dbReference>
<dbReference type="InterPro" id="IPR018973">
    <property type="entry name" value="MZB"/>
</dbReference>
<evidence type="ECO:0000259" key="1">
    <source>
        <dbReference type="Pfam" id="PF09369"/>
    </source>
</evidence>
<protein>
    <recommendedName>
        <fullName evidence="5">Helicase C-terminal domain-containing protein</fullName>
    </recommendedName>
</protein>
<dbReference type="AlphaFoldDB" id="A0A7J7FZ29"/>
<evidence type="ECO:0008006" key="5">
    <source>
        <dbReference type="Google" id="ProtNLM"/>
    </source>
</evidence>
<feature type="domain" description="ATP-dependent helicase HRQ1 winged helix" evidence="2">
    <location>
        <begin position="139"/>
        <end position="217"/>
    </location>
</feature>
<evidence type="ECO:0000313" key="4">
    <source>
        <dbReference type="Proteomes" id="UP000593564"/>
    </source>
</evidence>
<dbReference type="GO" id="GO:0006289">
    <property type="term" value="P:nucleotide-excision repair"/>
    <property type="evidence" value="ECO:0007669"/>
    <property type="project" value="TreeGrafter"/>
</dbReference>
<evidence type="ECO:0000313" key="3">
    <source>
        <dbReference type="EMBL" id="KAF5933693.1"/>
    </source>
</evidence>
<dbReference type="Pfam" id="PF22982">
    <property type="entry name" value="WHD_HRQ1"/>
    <property type="match status" value="1"/>
</dbReference>
<accession>A0A7J7FZ29</accession>
<gene>
    <name evidence="3" type="ORF">HYC85_029864</name>
</gene>
<reference evidence="3 4" key="2">
    <citation type="submission" date="2020-07" db="EMBL/GenBank/DDBJ databases">
        <title>Genome assembly of wild tea tree DASZ reveals pedigree and selection history of tea varieties.</title>
        <authorList>
            <person name="Zhang W."/>
        </authorList>
    </citation>
    <scope>NUCLEOTIDE SEQUENCE [LARGE SCALE GENOMIC DNA]</scope>
    <source>
        <strain evidence="4">cv. G240</strain>
        <tissue evidence="3">Leaf</tissue>
    </source>
</reference>
<dbReference type="PANTHER" id="PTHR47957:SF3">
    <property type="entry name" value="ATP-DEPENDENT HELICASE HRQ1"/>
    <property type="match status" value="1"/>
</dbReference>
<comment type="caution">
    <text evidence="3">The sequence shown here is derived from an EMBL/GenBank/DDBJ whole genome shotgun (WGS) entry which is preliminary data.</text>
</comment>
<name>A0A7J7FZ29_CAMSI</name>
<dbReference type="Pfam" id="PF09369">
    <property type="entry name" value="MZB"/>
    <property type="match status" value="1"/>
</dbReference>
<proteinExistence type="predicted"/>